<dbReference type="PANTHER" id="PTHR43244">
    <property type="match status" value="1"/>
</dbReference>
<keyword evidence="4" id="KW-1185">Reference proteome</keyword>
<dbReference type="InterPro" id="IPR036661">
    <property type="entry name" value="Luciferase-like_sf"/>
</dbReference>
<feature type="domain" description="Luciferase-like" evidence="2">
    <location>
        <begin position="8"/>
        <end position="275"/>
    </location>
</feature>
<dbReference type="GO" id="GO:0016705">
    <property type="term" value="F:oxidoreductase activity, acting on paired donors, with incorporation or reduction of molecular oxygen"/>
    <property type="evidence" value="ECO:0007669"/>
    <property type="project" value="InterPro"/>
</dbReference>
<dbReference type="NCBIfam" id="TIGR03557">
    <property type="entry name" value="F420_G6P_family"/>
    <property type="match status" value="1"/>
</dbReference>
<evidence type="ECO:0000256" key="1">
    <source>
        <dbReference type="ARBA" id="ARBA00023002"/>
    </source>
</evidence>
<gene>
    <name evidence="3" type="ORF">ANME2D_00306</name>
</gene>
<dbReference type="InterPro" id="IPR011251">
    <property type="entry name" value="Luciferase-like_dom"/>
</dbReference>
<dbReference type="Gene3D" id="3.20.20.30">
    <property type="entry name" value="Luciferase-like domain"/>
    <property type="match status" value="1"/>
</dbReference>
<dbReference type="OrthoDB" id="7684at2157"/>
<proteinExistence type="predicted"/>
<accession>A0A062V9L2</accession>
<dbReference type="PATRIC" id="fig|1392998.3.peg.667"/>
<dbReference type="Pfam" id="PF00296">
    <property type="entry name" value="Bac_luciferase"/>
    <property type="match status" value="1"/>
</dbReference>
<dbReference type="CDD" id="cd01097">
    <property type="entry name" value="Tetrahydromethanopterin_reductase"/>
    <property type="match status" value="1"/>
</dbReference>
<dbReference type="PANTHER" id="PTHR43244:SF1">
    <property type="entry name" value="5,10-METHYLENETETRAHYDROMETHANOPTERIN REDUCTASE"/>
    <property type="match status" value="1"/>
</dbReference>
<dbReference type="NCBIfam" id="TIGR03885">
    <property type="entry name" value="flavin_revert"/>
    <property type="match status" value="1"/>
</dbReference>
<evidence type="ECO:0000313" key="4">
    <source>
        <dbReference type="Proteomes" id="UP000027153"/>
    </source>
</evidence>
<protein>
    <submittedName>
        <fullName evidence="3">Putative non-F420 flavinoid oxidoreductase</fullName>
    </submittedName>
</protein>
<dbReference type="Proteomes" id="UP000027153">
    <property type="component" value="Unassembled WGS sequence"/>
</dbReference>
<dbReference type="InterPro" id="IPR019945">
    <property type="entry name" value="F420_G6P_DH-rel"/>
</dbReference>
<dbReference type="SUPFAM" id="SSF51679">
    <property type="entry name" value="Bacterial luciferase-like"/>
    <property type="match status" value="1"/>
</dbReference>
<dbReference type="EMBL" id="JMIY01000001">
    <property type="protein sequence ID" value="KCZ73243.1"/>
    <property type="molecule type" value="Genomic_DNA"/>
</dbReference>
<sequence length="323" mass="35989">MKIGYHASHEQFKPGVLLELARAAEAAGFNAAMCSDHFYPWSESQGESGFAWSWLGAALQATSLPFGVVTAPGQRYNPAILAQASATLLEMFPGRFWPGLGSGELLNEAITGDCWPPASERNKRLRESAQIMRALWAGEKVTHYGRVVVEEAKLYTRPSNPPLLIGAAISPETAQWLGEWADGLITISRPEDELKEVVEAFHSGGGEGKPMYLKVQVSYARTDEEALQGAWEQWRTAILGSSVLADLRFPEQLEAAAKYIKPEDMYDHVRISSDTDKHIEWLRDDIRLGFEHIYLHNVNRGQQLFIKDFGERVLPALAEFMGE</sequence>
<name>A0A062V9L2_9EURY</name>
<organism evidence="3 4">
    <name type="scientific">Candidatus Methanoperedens nitratireducens</name>
    <dbReference type="NCBI Taxonomy" id="1392998"/>
    <lineage>
        <taxon>Archaea</taxon>
        <taxon>Methanobacteriati</taxon>
        <taxon>Methanobacteriota</taxon>
        <taxon>Stenosarchaea group</taxon>
        <taxon>Methanomicrobia</taxon>
        <taxon>Methanosarcinales</taxon>
        <taxon>ANME-2 cluster</taxon>
        <taxon>Candidatus Methanoperedentaceae</taxon>
        <taxon>Candidatus Methanoperedens</taxon>
    </lineage>
</organism>
<comment type="caution">
    <text evidence="3">The sequence shown here is derived from an EMBL/GenBank/DDBJ whole genome shotgun (WGS) entry which is preliminary data.</text>
</comment>
<evidence type="ECO:0000313" key="3">
    <source>
        <dbReference type="EMBL" id="KCZ73243.1"/>
    </source>
</evidence>
<dbReference type="RefSeq" id="WP_048088516.1">
    <property type="nucleotide sequence ID" value="NZ_JMIY01000001.1"/>
</dbReference>
<reference evidence="3 4" key="1">
    <citation type="journal article" date="2013" name="Nature">
        <title>Anaerobic oxidation of methane coupled to nitrate reduction in a novel archaeal lineage.</title>
        <authorList>
            <person name="Haroon M.F."/>
            <person name="Hu S."/>
            <person name="Shi Y."/>
            <person name="Imelfort M."/>
            <person name="Keller J."/>
            <person name="Hugenholtz P."/>
            <person name="Yuan Z."/>
            <person name="Tyson G.W."/>
        </authorList>
    </citation>
    <scope>NUCLEOTIDE SEQUENCE [LARGE SCALE GENOMIC DNA]</scope>
    <source>
        <strain evidence="3 4">ANME-2d</strain>
    </source>
</reference>
<evidence type="ECO:0000259" key="2">
    <source>
        <dbReference type="Pfam" id="PF00296"/>
    </source>
</evidence>
<dbReference type="AlphaFoldDB" id="A0A062V9L2"/>
<keyword evidence="1" id="KW-0560">Oxidoreductase</keyword>
<dbReference type="InterPro" id="IPR023907">
    <property type="entry name" value="Non-F420_Flavin_OxRdtase"/>
</dbReference>
<dbReference type="InterPro" id="IPR050564">
    <property type="entry name" value="F420-G6PD/mer"/>
</dbReference>